<gene>
    <name evidence="6" type="ORF">MELIAE_LOCUS5039</name>
</gene>
<keyword evidence="2 4" id="KW-0694">RNA-binding</keyword>
<comment type="subcellular location">
    <subcellularLocation>
        <location evidence="1">Nucleus</location>
        <location evidence="1">Nucleolus</location>
    </subcellularLocation>
</comment>
<keyword evidence="7" id="KW-1185">Reference proteome</keyword>
<evidence type="ECO:0000259" key="5">
    <source>
        <dbReference type="PROSITE" id="PS50102"/>
    </source>
</evidence>
<dbReference type="PROSITE" id="PS50102">
    <property type="entry name" value="RRM"/>
    <property type="match status" value="1"/>
</dbReference>
<dbReference type="Pfam" id="PF00076">
    <property type="entry name" value="RRM_1"/>
    <property type="match status" value="1"/>
</dbReference>
<evidence type="ECO:0000256" key="2">
    <source>
        <dbReference type="ARBA" id="ARBA00022884"/>
    </source>
</evidence>
<dbReference type="GO" id="GO:0003723">
    <property type="term" value="F:RNA binding"/>
    <property type="evidence" value="ECO:0007669"/>
    <property type="project" value="UniProtKB-UniRule"/>
</dbReference>
<sequence>MAQATVLALNKKDQKKVVKKNEKLQKDLSTGKINVSEVKKQEKLTAELKRGLIYISHLPHGFYEDELKEYFKQFGNVTNVKVCRSCKTGRSKGFGYIEFANPEIAKIAAETMNNYLMFKKRIEATFVPYEKRPKSLFHGKSSNATTFSVKTRRTRQVQTKNKVLTMEEKARKTRTSLRNANNKLKKLAERGIKVNVKL</sequence>
<protein>
    <recommendedName>
        <fullName evidence="5">RRM domain-containing protein</fullName>
    </recommendedName>
</protein>
<reference evidence="6" key="1">
    <citation type="submission" date="2021-12" db="EMBL/GenBank/DDBJ databases">
        <authorList>
            <person name="King R."/>
        </authorList>
    </citation>
    <scope>NUCLEOTIDE SEQUENCE</scope>
</reference>
<keyword evidence="3" id="KW-0539">Nucleus</keyword>
<dbReference type="SUPFAM" id="SSF54928">
    <property type="entry name" value="RNA-binding domain, RBD"/>
    <property type="match status" value="1"/>
</dbReference>
<dbReference type="InterPro" id="IPR000504">
    <property type="entry name" value="RRM_dom"/>
</dbReference>
<dbReference type="SMART" id="SM00360">
    <property type="entry name" value="RRM"/>
    <property type="match status" value="1"/>
</dbReference>
<dbReference type="InterPro" id="IPR012677">
    <property type="entry name" value="Nucleotide-bd_a/b_plait_sf"/>
</dbReference>
<evidence type="ECO:0000313" key="7">
    <source>
        <dbReference type="Proteomes" id="UP001154078"/>
    </source>
</evidence>
<organism evidence="6 7">
    <name type="scientific">Brassicogethes aeneus</name>
    <name type="common">Rape pollen beetle</name>
    <name type="synonym">Meligethes aeneus</name>
    <dbReference type="NCBI Taxonomy" id="1431903"/>
    <lineage>
        <taxon>Eukaryota</taxon>
        <taxon>Metazoa</taxon>
        <taxon>Ecdysozoa</taxon>
        <taxon>Arthropoda</taxon>
        <taxon>Hexapoda</taxon>
        <taxon>Insecta</taxon>
        <taxon>Pterygota</taxon>
        <taxon>Neoptera</taxon>
        <taxon>Endopterygota</taxon>
        <taxon>Coleoptera</taxon>
        <taxon>Polyphaga</taxon>
        <taxon>Cucujiformia</taxon>
        <taxon>Nitidulidae</taxon>
        <taxon>Meligethinae</taxon>
        <taxon>Brassicogethes</taxon>
    </lineage>
</organism>
<proteinExistence type="predicted"/>
<dbReference type="AlphaFoldDB" id="A0A9P0B1U1"/>
<dbReference type="Gene3D" id="3.30.70.330">
    <property type="match status" value="1"/>
</dbReference>
<dbReference type="Proteomes" id="UP001154078">
    <property type="component" value="Chromosome 3"/>
</dbReference>
<dbReference type="PANTHER" id="PTHR46754">
    <property type="entry name" value="MKI67 FHA DOMAIN-INTERACTING NUCLEOLAR PHOSPHOPROTEIN"/>
    <property type="match status" value="1"/>
</dbReference>
<dbReference type="EMBL" id="OV121134">
    <property type="protein sequence ID" value="CAH0552911.1"/>
    <property type="molecule type" value="Genomic_DNA"/>
</dbReference>
<dbReference type="InterPro" id="IPR035979">
    <property type="entry name" value="RBD_domain_sf"/>
</dbReference>
<evidence type="ECO:0000313" key="6">
    <source>
        <dbReference type="EMBL" id="CAH0552911.1"/>
    </source>
</evidence>
<dbReference type="GO" id="GO:0005730">
    <property type="term" value="C:nucleolus"/>
    <property type="evidence" value="ECO:0007669"/>
    <property type="project" value="UniProtKB-SubCell"/>
</dbReference>
<dbReference type="CDD" id="cd12307">
    <property type="entry name" value="RRM_NIFK_like"/>
    <property type="match status" value="1"/>
</dbReference>
<evidence type="ECO:0000256" key="1">
    <source>
        <dbReference type="ARBA" id="ARBA00004604"/>
    </source>
</evidence>
<evidence type="ECO:0000256" key="3">
    <source>
        <dbReference type="ARBA" id="ARBA00023242"/>
    </source>
</evidence>
<name>A0A9P0B1U1_BRAAE</name>
<accession>A0A9P0B1U1</accession>
<evidence type="ECO:0000256" key="4">
    <source>
        <dbReference type="PROSITE-ProRule" id="PRU00176"/>
    </source>
</evidence>
<dbReference type="OrthoDB" id="21467at2759"/>
<feature type="domain" description="RRM" evidence="5">
    <location>
        <begin position="51"/>
        <end position="129"/>
    </location>
</feature>